<feature type="compositionally biased region" description="Polar residues" evidence="1">
    <location>
        <begin position="30"/>
        <end position="40"/>
    </location>
</feature>
<keyword evidence="2" id="KW-1185">Reference proteome</keyword>
<evidence type="ECO:0000313" key="2">
    <source>
        <dbReference type="Proteomes" id="UP000085678"/>
    </source>
</evidence>
<feature type="region of interest" description="Disordered" evidence="1">
    <location>
        <begin position="108"/>
        <end position="129"/>
    </location>
</feature>
<reference evidence="3" key="1">
    <citation type="submission" date="2025-08" db="UniProtKB">
        <authorList>
            <consortium name="RefSeq"/>
        </authorList>
    </citation>
    <scope>IDENTIFICATION</scope>
    <source>
        <tissue evidence="3">Gonads</tissue>
    </source>
</reference>
<dbReference type="Proteomes" id="UP000085678">
    <property type="component" value="Unplaced"/>
</dbReference>
<feature type="compositionally biased region" description="Basic and acidic residues" evidence="1">
    <location>
        <begin position="11"/>
        <end position="28"/>
    </location>
</feature>
<evidence type="ECO:0000313" key="3">
    <source>
        <dbReference type="RefSeq" id="XP_013416762.1"/>
    </source>
</evidence>
<feature type="region of interest" description="Disordered" evidence="1">
    <location>
        <begin position="1"/>
        <end position="43"/>
    </location>
</feature>
<dbReference type="InParanoid" id="A0A1S3K2L4"/>
<accession>A0A1S3K2L4</accession>
<dbReference type="GeneID" id="106178199"/>
<organism evidence="2 3">
    <name type="scientific">Lingula anatina</name>
    <name type="common">Brachiopod</name>
    <name type="synonym">Lingula unguis</name>
    <dbReference type="NCBI Taxonomy" id="7574"/>
    <lineage>
        <taxon>Eukaryota</taxon>
        <taxon>Metazoa</taxon>
        <taxon>Spiralia</taxon>
        <taxon>Lophotrochozoa</taxon>
        <taxon>Brachiopoda</taxon>
        <taxon>Linguliformea</taxon>
        <taxon>Lingulata</taxon>
        <taxon>Lingulida</taxon>
        <taxon>Linguloidea</taxon>
        <taxon>Lingulidae</taxon>
        <taxon>Lingula</taxon>
    </lineage>
</organism>
<evidence type="ECO:0000256" key="1">
    <source>
        <dbReference type="SAM" id="MobiDB-lite"/>
    </source>
</evidence>
<dbReference type="KEGG" id="lak:106178199"/>
<dbReference type="RefSeq" id="XP_013416762.1">
    <property type="nucleotide sequence ID" value="XM_013561308.1"/>
</dbReference>
<feature type="compositionally biased region" description="Basic and acidic residues" evidence="1">
    <location>
        <begin position="116"/>
        <end position="129"/>
    </location>
</feature>
<proteinExistence type="predicted"/>
<gene>
    <name evidence="3" type="primary">LOC106178199</name>
</gene>
<protein>
    <submittedName>
        <fullName evidence="3">Uncharacterized protein LOC106178199</fullName>
    </submittedName>
</protein>
<dbReference type="AlphaFoldDB" id="A0A1S3K2L4"/>
<sequence>MRMCDSFPAEAEAKPLKLPDIRGGHPSRDLTGTRSDSAQPVSKPLMGITCLQGMASTQDRASVDSRPCLPDLPHATQWGKLHTKHLYTHNDAKYSCDKESEELSLPPIFGHGIKHQKAENREERNKAKK</sequence>
<name>A0A1S3K2L4_LINAN</name>